<gene>
    <name evidence="1" type="ORF">GA0061103_6494</name>
</gene>
<proteinExistence type="predicted"/>
<name>A0A1C3WWT1_9HYPH</name>
<sequence>MSPSNQSEAAASYQALDALARQTRAQGDLPRWSVPDHAKVLERFWNVKATLGAPPYRSSDVPALLPIGDRAGALYKTYLLFTSQPGTLPDTAANTAKYQDEVSRAAAYLLKVQAAELEAMADFVSTLPAAEMTAPRRAGLQQVRLGINEMVTSVILMVRSPGLNPANRDILLSALADNAPVMAASTPRADRAALVAQTEAILPALAGAEHEKALMFKSAFEHGECGVLCTLETK</sequence>
<evidence type="ECO:0000313" key="2">
    <source>
        <dbReference type="Proteomes" id="UP000199101"/>
    </source>
</evidence>
<reference evidence="2" key="1">
    <citation type="submission" date="2016-08" db="EMBL/GenBank/DDBJ databases">
        <authorList>
            <person name="Varghese N."/>
            <person name="Submissions Spin"/>
        </authorList>
    </citation>
    <scope>NUCLEOTIDE SEQUENCE [LARGE SCALE GENOMIC DNA]</scope>
    <source>
        <strain evidence="2">HAMBI 2975</strain>
    </source>
</reference>
<protein>
    <submittedName>
        <fullName evidence="1">Uncharacterized protein</fullName>
    </submittedName>
</protein>
<dbReference type="STRING" id="410764.GA0061103_6494"/>
<dbReference type="EMBL" id="FMAG01000008">
    <property type="protein sequence ID" value="SCB44469.1"/>
    <property type="molecule type" value="Genomic_DNA"/>
</dbReference>
<accession>A0A1C3WWT1</accession>
<evidence type="ECO:0000313" key="1">
    <source>
        <dbReference type="EMBL" id="SCB44469.1"/>
    </source>
</evidence>
<organism evidence="1 2">
    <name type="scientific">Rhizobium multihospitium</name>
    <dbReference type="NCBI Taxonomy" id="410764"/>
    <lineage>
        <taxon>Bacteria</taxon>
        <taxon>Pseudomonadati</taxon>
        <taxon>Pseudomonadota</taxon>
        <taxon>Alphaproteobacteria</taxon>
        <taxon>Hyphomicrobiales</taxon>
        <taxon>Rhizobiaceae</taxon>
        <taxon>Rhizobium/Agrobacterium group</taxon>
        <taxon>Rhizobium</taxon>
    </lineage>
</organism>
<keyword evidence="2" id="KW-1185">Reference proteome</keyword>
<dbReference type="AlphaFoldDB" id="A0A1C3WWT1"/>
<dbReference type="Proteomes" id="UP000199101">
    <property type="component" value="Unassembled WGS sequence"/>
</dbReference>